<dbReference type="AlphaFoldDB" id="A0A5D8QH55"/>
<organism evidence="1 2">
    <name type="scientific">Calorimonas adulescens</name>
    <dbReference type="NCBI Taxonomy" id="2606906"/>
    <lineage>
        <taxon>Bacteria</taxon>
        <taxon>Bacillati</taxon>
        <taxon>Bacillota</taxon>
        <taxon>Clostridia</taxon>
        <taxon>Thermoanaerobacterales</taxon>
        <taxon>Thermoanaerobacteraceae</taxon>
        <taxon>Calorimonas</taxon>
    </lineage>
</organism>
<name>A0A5D8QH55_9THEO</name>
<protein>
    <recommendedName>
        <fullName evidence="3">Formylglycine-generating enzyme family protein</fullName>
    </recommendedName>
</protein>
<dbReference type="InterPro" id="IPR042095">
    <property type="entry name" value="SUMF_sf"/>
</dbReference>
<gene>
    <name evidence="1" type="ORF">FWJ32_01185</name>
</gene>
<dbReference type="SUPFAM" id="SSF56436">
    <property type="entry name" value="C-type lectin-like"/>
    <property type="match status" value="1"/>
</dbReference>
<evidence type="ECO:0008006" key="3">
    <source>
        <dbReference type="Google" id="ProtNLM"/>
    </source>
</evidence>
<keyword evidence="2" id="KW-1185">Reference proteome</keyword>
<dbReference type="Proteomes" id="UP000322976">
    <property type="component" value="Unassembled WGS sequence"/>
</dbReference>
<proteinExistence type="predicted"/>
<accession>A0A5D8QH55</accession>
<reference evidence="1 2" key="1">
    <citation type="submission" date="2019-08" db="EMBL/GenBank/DDBJ databases">
        <title>Calorimonas adulescens gen. nov., sp. nov., an anaerobic thermophilic bacterium from Sakhalin hot spring.</title>
        <authorList>
            <person name="Khomyakova M.A."/>
            <person name="Merkel A.Y."/>
            <person name="Novikov A."/>
            <person name="Bonch-Osmolovskaya E.A."/>
            <person name="Slobodkin A.I."/>
        </authorList>
    </citation>
    <scope>NUCLEOTIDE SEQUENCE [LARGE SCALE GENOMIC DNA]</scope>
    <source>
        <strain evidence="1 2">A05MB</strain>
    </source>
</reference>
<evidence type="ECO:0000313" key="2">
    <source>
        <dbReference type="Proteomes" id="UP000322976"/>
    </source>
</evidence>
<dbReference type="EMBL" id="VTPS01000001">
    <property type="protein sequence ID" value="TZE83524.1"/>
    <property type="molecule type" value="Genomic_DNA"/>
</dbReference>
<dbReference type="Gene3D" id="3.90.1580.10">
    <property type="entry name" value="paralog of FGE (formylglycine-generating enzyme)"/>
    <property type="match status" value="1"/>
</dbReference>
<sequence>MANFDDFKLAVESLSGGKNTVKLDDVGMPSVLVVLPKMLTSELYSGATSTVHPAFVLNSTEKAKVGVSKYQNIIVNNRAYSLPMQDPKTSITWDAALAACRQKGSSWGLMPFSLWGAIALWSKKNGTMPRGNNNYGSDHGYPHEKGVETYFDSGAGKTGRTATGSGPATWNHNWLPDGIADLNGNVWEWCAGMRLVMGEIQIIPYADCMNATSDMGESSTHWKAILQDGSLVAPGTAGTLKLDYVSSKWTLCTSITSQLDSSRGCLFKDMTLASGVTCPQILKELGLFPDGAVVDETYGNDYFYANNGVAERFPFRGGSWGYTSYAGVCCTGLGNPRSGVGAGVGFRSAYYGEL</sequence>
<dbReference type="RefSeq" id="WP_149544142.1">
    <property type="nucleotide sequence ID" value="NZ_VTPS01000001.1"/>
</dbReference>
<dbReference type="InterPro" id="IPR016187">
    <property type="entry name" value="CTDL_fold"/>
</dbReference>
<comment type="caution">
    <text evidence="1">The sequence shown here is derived from an EMBL/GenBank/DDBJ whole genome shotgun (WGS) entry which is preliminary data.</text>
</comment>
<evidence type="ECO:0000313" key="1">
    <source>
        <dbReference type="EMBL" id="TZE83524.1"/>
    </source>
</evidence>